<dbReference type="InterPro" id="IPR012914">
    <property type="entry name" value="PucR_dom"/>
</dbReference>
<organism evidence="5 6">
    <name type="scientific">Liquorilactobacillus uvarum DSM 19971</name>
    <dbReference type="NCBI Taxonomy" id="1423812"/>
    <lineage>
        <taxon>Bacteria</taxon>
        <taxon>Bacillati</taxon>
        <taxon>Bacillota</taxon>
        <taxon>Bacilli</taxon>
        <taxon>Lactobacillales</taxon>
        <taxon>Lactobacillaceae</taxon>
        <taxon>Liquorilactobacillus</taxon>
    </lineage>
</organism>
<dbReference type="InterPro" id="IPR042070">
    <property type="entry name" value="PucR_C-HTH_sf"/>
</dbReference>
<name>A0A0R1Q903_9LACO</name>
<dbReference type="STRING" id="1423812.FD20_GL000040"/>
<reference evidence="5 6" key="1">
    <citation type="journal article" date="2015" name="Genome Announc.">
        <title>Expanding the biotechnology potential of lactobacilli through comparative genomics of 213 strains and associated genera.</title>
        <authorList>
            <person name="Sun Z."/>
            <person name="Harris H.M."/>
            <person name="McCann A."/>
            <person name="Guo C."/>
            <person name="Argimon S."/>
            <person name="Zhang W."/>
            <person name="Yang X."/>
            <person name="Jeffery I.B."/>
            <person name="Cooney J.C."/>
            <person name="Kagawa T.F."/>
            <person name="Liu W."/>
            <person name="Song Y."/>
            <person name="Salvetti E."/>
            <person name="Wrobel A."/>
            <person name="Rasinkangas P."/>
            <person name="Parkhill J."/>
            <person name="Rea M.C."/>
            <person name="O'Sullivan O."/>
            <person name="Ritari J."/>
            <person name="Douillard F.P."/>
            <person name="Paul Ross R."/>
            <person name="Yang R."/>
            <person name="Briner A.E."/>
            <person name="Felis G.E."/>
            <person name="de Vos W.M."/>
            <person name="Barrangou R."/>
            <person name="Klaenhammer T.R."/>
            <person name="Caufield P.W."/>
            <person name="Cui Y."/>
            <person name="Zhang H."/>
            <person name="O'Toole P.W."/>
        </authorList>
    </citation>
    <scope>NUCLEOTIDE SEQUENCE [LARGE SCALE GENOMIC DNA]</scope>
    <source>
        <strain evidence="5 6">DSM 19971</strain>
    </source>
</reference>
<dbReference type="Pfam" id="PF07905">
    <property type="entry name" value="PucR"/>
    <property type="match status" value="1"/>
</dbReference>
<evidence type="ECO:0000259" key="2">
    <source>
        <dbReference type="Pfam" id="PF07905"/>
    </source>
</evidence>
<dbReference type="RefSeq" id="WP_057735492.1">
    <property type="nucleotide sequence ID" value="NZ_AZEG01000001.1"/>
</dbReference>
<dbReference type="Pfam" id="PF17853">
    <property type="entry name" value="GGDEF_2"/>
    <property type="match status" value="1"/>
</dbReference>
<dbReference type="PANTHER" id="PTHR33744:SF1">
    <property type="entry name" value="DNA-BINDING TRANSCRIPTIONAL ACTIVATOR ADER"/>
    <property type="match status" value="1"/>
</dbReference>
<comment type="similarity">
    <text evidence="1">Belongs to the CdaR family.</text>
</comment>
<feature type="domain" description="PucR C-terminal helix-turn-helix" evidence="3">
    <location>
        <begin position="464"/>
        <end position="521"/>
    </location>
</feature>
<dbReference type="AlphaFoldDB" id="A0A0R1Q903"/>
<evidence type="ECO:0000313" key="6">
    <source>
        <dbReference type="Proteomes" id="UP000051155"/>
    </source>
</evidence>
<keyword evidence="6" id="KW-1185">Reference proteome</keyword>
<dbReference type="PATRIC" id="fig|1423812.3.peg.42"/>
<feature type="domain" description="Purine catabolism PurC-like" evidence="2">
    <location>
        <begin position="6"/>
        <end position="118"/>
    </location>
</feature>
<dbReference type="InterPro" id="IPR051448">
    <property type="entry name" value="CdaR-like_regulators"/>
</dbReference>
<dbReference type="InterPro" id="IPR025736">
    <property type="entry name" value="PucR_C-HTH_dom"/>
</dbReference>
<sequence length="523" mass="59812">MQMVNLLKANELKNIKLIAGANGIDRDTKLIGMIEAPDIESYLFAGQLLVTTGYHYYQNIDRLTELIKKMSAVGCAGLGIKANRYFKKIPNEIIQLANSLDFPLLLTPAKESLSQTVSSLIKVVIKSDVLRLSRAIQQNQQLSQLALNNTKYNVFLDQCAIYLKHDIVLLDSHFRVRFTNQAIWDQREKISSDLRNTAQGSYLSLSKEITINCGNRRLRIIPLMVMYSENKSFIGIFDLEKLTSMQQLQLQQVQNIISLMNSRTDVRKEDASHQLNEFFNNVLTGRISIDLTDQHPDKLNINLQENCYCAVCGLQPAKNGVLLFLNQVEQVRHLSDWFIDEYNIRATSFVSQQQLVLIISDSQNPEHFLSALALFLKKMFGNRYLLKIGLSHAKLPVNQLPSLYHEAKKAYTLAEQSNIVIQQFRPKKVSELLQLIPKNEANSFVTEILGPLLQIKNKQEMDDLLATLKLYLYNHQQINLVAQQLFIHRNTVVYRLKKAADILQLDYKDPEVAQRLLVALLLL</sequence>
<dbReference type="EMBL" id="AZEG01000001">
    <property type="protein sequence ID" value="KRL39002.1"/>
    <property type="molecule type" value="Genomic_DNA"/>
</dbReference>
<gene>
    <name evidence="5" type="ORF">FD20_GL000040</name>
</gene>
<dbReference type="InterPro" id="IPR041522">
    <property type="entry name" value="CdaR_GGDEF"/>
</dbReference>
<evidence type="ECO:0000259" key="4">
    <source>
        <dbReference type="Pfam" id="PF17853"/>
    </source>
</evidence>
<dbReference type="PANTHER" id="PTHR33744">
    <property type="entry name" value="CARBOHYDRATE DIACID REGULATOR"/>
    <property type="match status" value="1"/>
</dbReference>
<dbReference type="Pfam" id="PF13556">
    <property type="entry name" value="HTH_30"/>
    <property type="match status" value="1"/>
</dbReference>
<protein>
    <submittedName>
        <fullName evidence="5">Purine transport regulator</fullName>
    </submittedName>
</protein>
<proteinExistence type="inferred from homology"/>
<dbReference type="Gene3D" id="1.10.10.2840">
    <property type="entry name" value="PucR C-terminal helix-turn-helix domain"/>
    <property type="match status" value="1"/>
</dbReference>
<dbReference type="Proteomes" id="UP000051155">
    <property type="component" value="Unassembled WGS sequence"/>
</dbReference>
<accession>A0A0R1Q903</accession>
<dbReference type="OrthoDB" id="142218at2"/>
<evidence type="ECO:0000259" key="3">
    <source>
        <dbReference type="Pfam" id="PF13556"/>
    </source>
</evidence>
<evidence type="ECO:0000256" key="1">
    <source>
        <dbReference type="ARBA" id="ARBA00006754"/>
    </source>
</evidence>
<feature type="domain" description="CdaR GGDEF-like" evidence="4">
    <location>
        <begin position="298"/>
        <end position="411"/>
    </location>
</feature>
<comment type="caution">
    <text evidence="5">The sequence shown here is derived from an EMBL/GenBank/DDBJ whole genome shotgun (WGS) entry which is preliminary data.</text>
</comment>
<evidence type="ECO:0000313" key="5">
    <source>
        <dbReference type="EMBL" id="KRL39002.1"/>
    </source>
</evidence>